<evidence type="ECO:0000256" key="2">
    <source>
        <dbReference type="ARBA" id="ARBA00022741"/>
    </source>
</evidence>
<evidence type="ECO:0000256" key="1">
    <source>
        <dbReference type="ARBA" id="ARBA00022448"/>
    </source>
</evidence>
<name>A0ABV7GHV1_9RHOB</name>
<dbReference type="Proteomes" id="UP001595632">
    <property type="component" value="Unassembled WGS sequence"/>
</dbReference>
<dbReference type="Pfam" id="PF00005">
    <property type="entry name" value="ABC_tran"/>
    <property type="match status" value="1"/>
</dbReference>
<organism evidence="5 6">
    <name type="scientific">Psychromarinibacter halotolerans</name>
    <dbReference type="NCBI Taxonomy" id="1775175"/>
    <lineage>
        <taxon>Bacteria</taxon>
        <taxon>Pseudomonadati</taxon>
        <taxon>Pseudomonadota</taxon>
        <taxon>Alphaproteobacteria</taxon>
        <taxon>Rhodobacterales</taxon>
        <taxon>Paracoccaceae</taxon>
        <taxon>Psychromarinibacter</taxon>
    </lineage>
</organism>
<dbReference type="RefSeq" id="WP_379559729.1">
    <property type="nucleotide sequence ID" value="NZ_JBHRTB010000001.1"/>
</dbReference>
<keyword evidence="2" id="KW-0547">Nucleotide-binding</keyword>
<feature type="domain" description="ABC transporter" evidence="4">
    <location>
        <begin position="6"/>
        <end position="267"/>
    </location>
</feature>
<evidence type="ECO:0000313" key="5">
    <source>
        <dbReference type="EMBL" id="MFC3141092.1"/>
    </source>
</evidence>
<dbReference type="SMART" id="SM00382">
    <property type="entry name" value="AAA"/>
    <property type="match status" value="1"/>
</dbReference>
<dbReference type="InterPro" id="IPR003593">
    <property type="entry name" value="AAA+_ATPase"/>
</dbReference>
<dbReference type="CDD" id="cd03219">
    <property type="entry name" value="ABC_Mj1267_LivG_branched"/>
    <property type="match status" value="1"/>
</dbReference>
<keyword evidence="6" id="KW-1185">Reference proteome</keyword>
<dbReference type="PANTHER" id="PTHR45772:SF7">
    <property type="entry name" value="AMINO ACID ABC TRANSPORTER ATP-BINDING PROTEIN"/>
    <property type="match status" value="1"/>
</dbReference>
<comment type="caution">
    <text evidence="5">The sequence shown here is derived from an EMBL/GenBank/DDBJ whole genome shotgun (WGS) entry which is preliminary data.</text>
</comment>
<dbReference type="PROSITE" id="PS50893">
    <property type="entry name" value="ABC_TRANSPORTER_2"/>
    <property type="match status" value="1"/>
</dbReference>
<dbReference type="Pfam" id="PF12399">
    <property type="entry name" value="BCA_ABC_TP_C"/>
    <property type="match status" value="1"/>
</dbReference>
<evidence type="ECO:0000313" key="6">
    <source>
        <dbReference type="Proteomes" id="UP001595632"/>
    </source>
</evidence>
<reference evidence="6" key="1">
    <citation type="journal article" date="2019" name="Int. J. Syst. Evol. Microbiol.">
        <title>The Global Catalogue of Microorganisms (GCM) 10K type strain sequencing project: providing services to taxonomists for standard genome sequencing and annotation.</title>
        <authorList>
            <consortium name="The Broad Institute Genomics Platform"/>
            <consortium name="The Broad Institute Genome Sequencing Center for Infectious Disease"/>
            <person name="Wu L."/>
            <person name="Ma J."/>
        </authorList>
    </citation>
    <scope>NUCLEOTIDE SEQUENCE [LARGE SCALE GENOMIC DNA]</scope>
    <source>
        <strain evidence="6">KCTC 52366</strain>
    </source>
</reference>
<dbReference type="EMBL" id="JBHRTB010000001">
    <property type="protein sequence ID" value="MFC3141092.1"/>
    <property type="molecule type" value="Genomic_DNA"/>
</dbReference>
<dbReference type="InterPro" id="IPR027417">
    <property type="entry name" value="P-loop_NTPase"/>
</dbReference>
<dbReference type="Gene3D" id="3.40.50.300">
    <property type="entry name" value="P-loop containing nucleotide triphosphate hydrolases"/>
    <property type="match status" value="1"/>
</dbReference>
<dbReference type="GO" id="GO:0005524">
    <property type="term" value="F:ATP binding"/>
    <property type="evidence" value="ECO:0007669"/>
    <property type="project" value="UniProtKB-KW"/>
</dbReference>
<proteinExistence type="predicted"/>
<dbReference type="SUPFAM" id="SSF52540">
    <property type="entry name" value="P-loop containing nucleoside triphosphate hydrolases"/>
    <property type="match status" value="1"/>
</dbReference>
<keyword evidence="1" id="KW-0813">Transport</keyword>
<dbReference type="InterPro" id="IPR032823">
    <property type="entry name" value="BCA_ABC_TP_C"/>
</dbReference>
<evidence type="ECO:0000259" key="4">
    <source>
        <dbReference type="PROSITE" id="PS50893"/>
    </source>
</evidence>
<keyword evidence="3 5" id="KW-0067">ATP-binding</keyword>
<dbReference type="PANTHER" id="PTHR45772">
    <property type="entry name" value="CONSERVED COMPONENT OF ABC TRANSPORTER FOR NATURAL AMINO ACIDS-RELATED"/>
    <property type="match status" value="1"/>
</dbReference>
<protein>
    <submittedName>
        <fullName evidence="5">ABC transporter ATP-binding protein</fullName>
    </submittedName>
</protein>
<evidence type="ECO:0000256" key="3">
    <source>
        <dbReference type="ARBA" id="ARBA00022840"/>
    </source>
</evidence>
<dbReference type="InterPro" id="IPR003439">
    <property type="entry name" value="ABC_transporter-like_ATP-bd"/>
</dbReference>
<dbReference type="InterPro" id="IPR051120">
    <property type="entry name" value="ABC_AA/LPS_Transport"/>
</dbReference>
<accession>A0ABV7GHV1</accession>
<sequence length="292" mass="31993">MTEPLLTAKGIVRRFGGITAVDNVDLHVHEGEFLSVIGPNGAGKTTLFNLISGQDRMDAGSVTLDGEDITNLTPHKMAEKRMARTFQHGRVFGNLTVMDNVLIGCHTRLNASRSRVPVVSPAIELLKALIRPKSVRDEEEAMRAEVREIIATFGERLTPRIDQPTYSLSYANRRRVEIARALALHPRVLILDEPTAGMNESETAEMQRIIGDLKAQGRTILLIEHKLNMVMQLSDRVMAMDNGKVISEGTPSQVRNDPKVIEAYLGHSTIGGDQPAEAELMPEPMTAAGGAE</sequence>
<gene>
    <name evidence="5" type="ORF">ACFOGP_00110</name>
</gene>